<reference evidence="3" key="1">
    <citation type="journal article" date="2017" name="Cell">
        <title>Insights into land plant evolution garnered from the Marchantia polymorpha genome.</title>
        <authorList>
            <person name="Bowman J.L."/>
            <person name="Kohchi T."/>
            <person name="Yamato K.T."/>
            <person name="Jenkins J."/>
            <person name="Shu S."/>
            <person name="Ishizaki K."/>
            <person name="Yamaoka S."/>
            <person name="Nishihama R."/>
            <person name="Nakamura Y."/>
            <person name="Berger F."/>
            <person name="Adam C."/>
            <person name="Aki S.S."/>
            <person name="Althoff F."/>
            <person name="Araki T."/>
            <person name="Arteaga-Vazquez M.A."/>
            <person name="Balasubrmanian S."/>
            <person name="Barry K."/>
            <person name="Bauer D."/>
            <person name="Boehm C.R."/>
            <person name="Briginshaw L."/>
            <person name="Caballero-Perez J."/>
            <person name="Catarino B."/>
            <person name="Chen F."/>
            <person name="Chiyoda S."/>
            <person name="Chovatia M."/>
            <person name="Davies K.M."/>
            <person name="Delmans M."/>
            <person name="Demura T."/>
            <person name="Dierschke T."/>
            <person name="Dolan L."/>
            <person name="Dorantes-Acosta A.E."/>
            <person name="Eklund D.M."/>
            <person name="Florent S.N."/>
            <person name="Flores-Sandoval E."/>
            <person name="Fujiyama A."/>
            <person name="Fukuzawa H."/>
            <person name="Galik B."/>
            <person name="Grimanelli D."/>
            <person name="Grimwood J."/>
            <person name="Grossniklaus U."/>
            <person name="Hamada T."/>
            <person name="Haseloff J."/>
            <person name="Hetherington A.J."/>
            <person name="Higo A."/>
            <person name="Hirakawa Y."/>
            <person name="Hundley H.N."/>
            <person name="Ikeda Y."/>
            <person name="Inoue K."/>
            <person name="Inoue S.I."/>
            <person name="Ishida S."/>
            <person name="Jia Q."/>
            <person name="Kakita M."/>
            <person name="Kanazawa T."/>
            <person name="Kawai Y."/>
            <person name="Kawashima T."/>
            <person name="Kennedy M."/>
            <person name="Kinose K."/>
            <person name="Kinoshita T."/>
            <person name="Kohara Y."/>
            <person name="Koide E."/>
            <person name="Komatsu K."/>
            <person name="Kopischke S."/>
            <person name="Kubo M."/>
            <person name="Kyozuka J."/>
            <person name="Lagercrantz U."/>
            <person name="Lin S.S."/>
            <person name="Lindquist E."/>
            <person name="Lipzen A.M."/>
            <person name="Lu C.W."/>
            <person name="De Luna E."/>
            <person name="Martienssen R.A."/>
            <person name="Minamino N."/>
            <person name="Mizutani M."/>
            <person name="Mizutani M."/>
            <person name="Mochizuki N."/>
            <person name="Monte I."/>
            <person name="Mosher R."/>
            <person name="Nagasaki H."/>
            <person name="Nakagami H."/>
            <person name="Naramoto S."/>
            <person name="Nishitani K."/>
            <person name="Ohtani M."/>
            <person name="Okamoto T."/>
            <person name="Okumura M."/>
            <person name="Phillips J."/>
            <person name="Pollak B."/>
            <person name="Reinders A."/>
            <person name="Rovekamp M."/>
            <person name="Sano R."/>
            <person name="Sawa S."/>
            <person name="Schmid M.W."/>
            <person name="Shirakawa M."/>
            <person name="Solano R."/>
            <person name="Spunde A."/>
            <person name="Suetsugu N."/>
            <person name="Sugano S."/>
            <person name="Sugiyama A."/>
            <person name="Sun R."/>
            <person name="Suzuki Y."/>
            <person name="Takenaka M."/>
            <person name="Takezawa D."/>
            <person name="Tomogane H."/>
            <person name="Tsuzuki M."/>
            <person name="Ueda T."/>
            <person name="Umeda M."/>
            <person name="Ward J.M."/>
            <person name="Watanabe Y."/>
            <person name="Yazaki K."/>
            <person name="Yokoyama R."/>
            <person name="Yoshitake Y."/>
            <person name="Yotsui I."/>
            <person name="Zachgo S."/>
            <person name="Schmutz J."/>
        </authorList>
    </citation>
    <scope>NUCLEOTIDE SEQUENCE [LARGE SCALE GENOMIC DNA]</scope>
    <source>
        <strain evidence="3">Tak-1</strain>
    </source>
</reference>
<dbReference type="InterPro" id="IPR022742">
    <property type="entry name" value="Hydrolase_4"/>
</dbReference>
<dbReference type="OrthoDB" id="9988524at2759"/>
<evidence type="ECO:0000259" key="1">
    <source>
        <dbReference type="Pfam" id="PF12146"/>
    </source>
</evidence>
<accession>A0A2R6X436</accession>
<dbReference type="EMBL" id="KZ772709">
    <property type="protein sequence ID" value="PTQ40868.1"/>
    <property type="molecule type" value="Genomic_DNA"/>
</dbReference>
<keyword evidence="3" id="KW-1185">Reference proteome</keyword>
<dbReference type="Proteomes" id="UP000244005">
    <property type="component" value="Unassembled WGS sequence"/>
</dbReference>
<proteinExistence type="predicted"/>
<dbReference type="SUPFAM" id="SSF53474">
    <property type="entry name" value="alpha/beta-Hydrolases"/>
    <property type="match status" value="1"/>
</dbReference>
<dbReference type="Gene3D" id="3.40.50.1820">
    <property type="entry name" value="alpha/beta hydrolase"/>
    <property type="match status" value="1"/>
</dbReference>
<protein>
    <recommendedName>
        <fullName evidence="1">Serine aminopeptidase S33 domain-containing protein</fullName>
    </recommendedName>
</protein>
<name>A0A2R6X436_MARPO</name>
<sequence>MAHNLQQLCASPLKTVGCRRPAPARLGSSRSSPAADRVFCAVEFRHRSCARGLRSSSANLGDSLCGGSVVGLGFDPLGSRAGFRSGEQIVTSAKMSEASIVPPPGIAKNVTIINQDGEKLVGVIDDTGSKELCVLCHGFRSSKKSTTLGVVASTLVTAGFSSFRFDFSGNGESEGEFAYGNYWKEVEDLRAVIEYWRSQGREITAIIGHSKGGNVVLLYASKYGDVSTVVNVSGRFDLNIGQLERFGEAGMKTLEQEGFLDVKDKAGNVEYRVTLKSLEDRLSTDMDGASKAISKDCRVLTVHGSQDEIVKIENAHDFAKRIPNHTLRVFDGAGHNYEGDRKKLADLVLEFIQGNVSKM</sequence>
<gene>
    <name evidence="2" type="ORF">MARPO_0037s0049</name>
</gene>
<feature type="domain" description="Serine aminopeptidase S33" evidence="1">
    <location>
        <begin position="130"/>
        <end position="242"/>
    </location>
</feature>
<dbReference type="Gramene" id="Mp3g11480.1">
    <property type="protein sequence ID" value="Mp3g11480.1.cds"/>
    <property type="gene ID" value="Mp3g11480"/>
</dbReference>
<dbReference type="AlphaFoldDB" id="A0A2R6X436"/>
<dbReference type="Pfam" id="PF12146">
    <property type="entry name" value="Hydrolase_4"/>
    <property type="match status" value="1"/>
</dbReference>
<organism evidence="2 3">
    <name type="scientific">Marchantia polymorpha</name>
    <name type="common">Common liverwort</name>
    <name type="synonym">Marchantia aquatica</name>
    <dbReference type="NCBI Taxonomy" id="3197"/>
    <lineage>
        <taxon>Eukaryota</taxon>
        <taxon>Viridiplantae</taxon>
        <taxon>Streptophyta</taxon>
        <taxon>Embryophyta</taxon>
        <taxon>Marchantiophyta</taxon>
        <taxon>Marchantiopsida</taxon>
        <taxon>Marchantiidae</taxon>
        <taxon>Marchantiales</taxon>
        <taxon>Marchantiaceae</taxon>
        <taxon>Marchantia</taxon>
    </lineage>
</organism>
<dbReference type="PANTHER" id="PTHR42886:SF53">
    <property type="entry name" value="ALPHA_BETA-HYDROLASES SUPERFAMILY PROTEIN"/>
    <property type="match status" value="1"/>
</dbReference>
<dbReference type="InterPro" id="IPR029058">
    <property type="entry name" value="AB_hydrolase_fold"/>
</dbReference>
<dbReference type="OMA" id="PRDNIPR"/>
<dbReference type="PANTHER" id="PTHR42886">
    <property type="entry name" value="RE40534P-RELATED"/>
    <property type="match status" value="1"/>
</dbReference>
<evidence type="ECO:0000313" key="2">
    <source>
        <dbReference type="EMBL" id="PTQ40868.1"/>
    </source>
</evidence>
<evidence type="ECO:0000313" key="3">
    <source>
        <dbReference type="Proteomes" id="UP000244005"/>
    </source>
</evidence>